<protein>
    <recommendedName>
        <fullName evidence="4">Transmembrane protein</fullName>
    </recommendedName>
</protein>
<keyword evidence="1" id="KW-0812">Transmembrane</keyword>
<feature type="transmembrane region" description="Helical" evidence="1">
    <location>
        <begin position="157"/>
        <end position="178"/>
    </location>
</feature>
<feature type="transmembrane region" description="Helical" evidence="1">
    <location>
        <begin position="184"/>
        <end position="207"/>
    </location>
</feature>
<comment type="caution">
    <text evidence="2">The sequence shown here is derived from an EMBL/GenBank/DDBJ whole genome shotgun (WGS) entry which is preliminary data.</text>
</comment>
<dbReference type="Proteomes" id="UP001198057">
    <property type="component" value="Unassembled WGS sequence"/>
</dbReference>
<feature type="transmembrane region" description="Helical" evidence="1">
    <location>
        <begin position="219"/>
        <end position="246"/>
    </location>
</feature>
<keyword evidence="1" id="KW-1133">Transmembrane helix</keyword>
<dbReference type="RefSeq" id="WP_223351176.1">
    <property type="nucleotide sequence ID" value="NZ_CAXTZD010000004.1"/>
</dbReference>
<keyword evidence="1" id="KW-0472">Membrane</keyword>
<reference evidence="2" key="1">
    <citation type="submission" date="2021-07" db="EMBL/GenBank/DDBJ databases">
        <title>Occurrence of streptococci in the human mouth that bind to a non-human glycan.</title>
        <authorList>
            <person name="Cross B."/>
            <person name="Thamadilok S."/>
            <person name="Bensing B."/>
            <person name="Sasmal A."/>
            <person name="Khedri Z."/>
            <person name="Deng L."/>
            <person name="Yu H."/>
            <person name="Mehta A."/>
            <person name="Aluvathingal J."/>
            <person name="Nadendla S."/>
            <person name="Vickerman M."/>
            <person name="Chen X."/>
            <person name="Dewhirst F."/>
            <person name="Gill A."/>
            <person name="Lettrichova I."/>
            <person name="Diaz S."/>
            <person name="Gill S."/>
            <person name="Tettelin H."/>
            <person name="Iverson T."/>
            <person name="Sullam P."/>
            <person name="Varki A."/>
            <person name="Ruhl S."/>
        </authorList>
    </citation>
    <scope>NUCLEOTIDE SEQUENCE</scope>
    <source>
        <strain evidence="2">SK81</strain>
    </source>
</reference>
<sequence length="371" mass="44316">MNCSRKSNSWDVLKNFEREVRRLETSQIITLISGAGLGAILSAILVFVNNSKRNWLDYITKERTEWRKSIKLIIVDLLDGKNRKSAVSRLKSQINPYGSDMNVKYINDYYMKDGHIWDLLSNFDYSEEKSQKLSQYLELLLKYDWERSKNEVGIGRAALWNLLRWGLIFLNTIMFFWANNVNNILNIYLSFFSTIFLILQYFLIKLLSKLNFDSRKEKIILFLSFIMAFVFPYLYSLYLTIILLNFYNLIKVNLLVDILPVILVLIIISSEIFFLYQIFDIGHKYISQIKKIEKNKTDLELKYYGIYNLNYRLKQKSWDIKYNITKEDVNKLKKEQIKIRKKINKKLNKKLKKKLIKKLIRKLIIKENTHV</sequence>
<organism evidence="2 3">
    <name type="scientific">Streptococcus anginosus</name>
    <dbReference type="NCBI Taxonomy" id="1328"/>
    <lineage>
        <taxon>Bacteria</taxon>
        <taxon>Bacillati</taxon>
        <taxon>Bacillota</taxon>
        <taxon>Bacilli</taxon>
        <taxon>Lactobacillales</taxon>
        <taxon>Streptococcaceae</taxon>
        <taxon>Streptococcus</taxon>
        <taxon>Streptococcus anginosus group</taxon>
    </lineage>
</organism>
<evidence type="ECO:0000313" key="3">
    <source>
        <dbReference type="Proteomes" id="UP001198057"/>
    </source>
</evidence>
<proteinExistence type="predicted"/>
<dbReference type="AlphaFoldDB" id="A0AAP2K803"/>
<evidence type="ECO:0000313" key="2">
    <source>
        <dbReference type="EMBL" id="MBZ2156039.1"/>
    </source>
</evidence>
<evidence type="ECO:0008006" key="4">
    <source>
        <dbReference type="Google" id="ProtNLM"/>
    </source>
</evidence>
<gene>
    <name evidence="2" type="ORF">K1I51_05270</name>
</gene>
<evidence type="ECO:0000256" key="1">
    <source>
        <dbReference type="SAM" id="Phobius"/>
    </source>
</evidence>
<feature type="transmembrane region" description="Helical" evidence="1">
    <location>
        <begin position="28"/>
        <end position="48"/>
    </location>
</feature>
<name>A0AAP2K803_STRAP</name>
<feature type="transmembrane region" description="Helical" evidence="1">
    <location>
        <begin position="258"/>
        <end position="279"/>
    </location>
</feature>
<dbReference type="EMBL" id="JAHZQR010000007">
    <property type="protein sequence ID" value="MBZ2156039.1"/>
    <property type="molecule type" value="Genomic_DNA"/>
</dbReference>
<accession>A0AAP2K803</accession>